<keyword evidence="2" id="KW-0853">WD repeat</keyword>
<dbReference type="AlphaFoldDB" id="A0A507QTU0"/>
<dbReference type="PANTHER" id="PTHR16453">
    <property type="entry name" value="WD40 DOMAIN-CONTAINING PROTEIN MIO FAMILY MEMBER"/>
    <property type="match status" value="1"/>
</dbReference>
<dbReference type="STRING" id="5098.A0A507QTU0"/>
<evidence type="ECO:0000256" key="2">
    <source>
        <dbReference type="ARBA" id="ARBA00022574"/>
    </source>
</evidence>
<dbReference type="InterPro" id="IPR015943">
    <property type="entry name" value="WD40/YVTN_repeat-like_dom_sf"/>
</dbReference>
<dbReference type="InterPro" id="IPR037593">
    <property type="entry name" value="MIOS/Sea4"/>
</dbReference>
<dbReference type="GO" id="GO:0005737">
    <property type="term" value="C:cytoplasm"/>
    <property type="evidence" value="ECO:0007669"/>
    <property type="project" value="TreeGrafter"/>
</dbReference>
<reference evidence="7 8" key="1">
    <citation type="submission" date="2019-06" db="EMBL/GenBank/DDBJ databases">
        <title>Wine fermentation using esterase from Monascus purpureus.</title>
        <authorList>
            <person name="Geng C."/>
            <person name="Zhang Y."/>
        </authorList>
    </citation>
    <scope>NUCLEOTIDE SEQUENCE [LARGE SCALE GENOMIC DNA]</scope>
    <source>
        <strain evidence="7">HQ1</strain>
    </source>
</reference>
<dbReference type="GO" id="GO:1904263">
    <property type="term" value="P:positive regulation of TORC1 signaling"/>
    <property type="evidence" value="ECO:0007669"/>
    <property type="project" value="TreeGrafter"/>
</dbReference>
<dbReference type="Pfam" id="PF21719">
    <property type="entry name" value="MIOS_a-sol"/>
    <property type="match status" value="1"/>
</dbReference>
<dbReference type="FunFam" id="2.130.10.10:FF:001167">
    <property type="entry name" value="Uncharacterized protein"/>
    <property type="match status" value="1"/>
</dbReference>
<feature type="region of interest" description="Disordered" evidence="4">
    <location>
        <begin position="423"/>
        <end position="457"/>
    </location>
</feature>
<dbReference type="InterPro" id="IPR036322">
    <property type="entry name" value="WD40_repeat_dom_sf"/>
</dbReference>
<dbReference type="InterPro" id="IPR001680">
    <property type="entry name" value="WD40_rpt"/>
</dbReference>
<dbReference type="Proteomes" id="UP000319663">
    <property type="component" value="Unassembled WGS sequence"/>
</dbReference>
<evidence type="ECO:0000313" key="7">
    <source>
        <dbReference type="EMBL" id="TQB72430.1"/>
    </source>
</evidence>
<dbReference type="Pfam" id="PF17034">
    <property type="entry name" value="zinc_ribbon_16"/>
    <property type="match status" value="1"/>
</dbReference>
<comment type="caution">
    <text evidence="7">The sequence shown here is derived from an EMBL/GenBank/DDBJ whole genome shotgun (WGS) entry which is preliminary data.</text>
</comment>
<evidence type="ECO:0000256" key="1">
    <source>
        <dbReference type="ARBA" id="ARBA00009713"/>
    </source>
</evidence>
<proteinExistence type="inferred from homology"/>
<feature type="domain" description="GATOR2 complex protein MIO zinc-ribbon like" evidence="5">
    <location>
        <begin position="841"/>
        <end position="970"/>
    </location>
</feature>
<protein>
    <submittedName>
        <fullName evidence="7">Uncharacterized protein</fullName>
    </submittedName>
</protein>
<evidence type="ECO:0000313" key="8">
    <source>
        <dbReference type="Proteomes" id="UP000319663"/>
    </source>
</evidence>
<name>A0A507QTU0_MONPU</name>
<feature type="compositionally biased region" description="Polar residues" evidence="4">
    <location>
        <begin position="423"/>
        <end position="434"/>
    </location>
</feature>
<dbReference type="PANTHER" id="PTHR16453:SF9">
    <property type="entry name" value="GATOR COMPLEX PROTEIN MIOS"/>
    <property type="match status" value="1"/>
</dbReference>
<keyword evidence="8" id="KW-1185">Reference proteome</keyword>
<dbReference type="InterPro" id="IPR049092">
    <property type="entry name" value="MIOS_a-sol"/>
</dbReference>
<evidence type="ECO:0000259" key="6">
    <source>
        <dbReference type="Pfam" id="PF21719"/>
    </source>
</evidence>
<feature type="domain" description="MIOS-like alpha-solenoid" evidence="6">
    <location>
        <begin position="483"/>
        <end position="715"/>
    </location>
</feature>
<organism evidence="7 8">
    <name type="scientific">Monascus purpureus</name>
    <name type="common">Red mold</name>
    <name type="synonym">Monascus anka</name>
    <dbReference type="NCBI Taxonomy" id="5098"/>
    <lineage>
        <taxon>Eukaryota</taxon>
        <taxon>Fungi</taxon>
        <taxon>Dikarya</taxon>
        <taxon>Ascomycota</taxon>
        <taxon>Pezizomycotina</taxon>
        <taxon>Eurotiomycetes</taxon>
        <taxon>Eurotiomycetidae</taxon>
        <taxon>Eurotiales</taxon>
        <taxon>Aspergillaceae</taxon>
        <taxon>Monascus</taxon>
    </lineage>
</organism>
<evidence type="ECO:0000259" key="5">
    <source>
        <dbReference type="Pfam" id="PF17034"/>
    </source>
</evidence>
<dbReference type="EMBL" id="VIFY01000064">
    <property type="protein sequence ID" value="TQB72430.1"/>
    <property type="molecule type" value="Genomic_DNA"/>
</dbReference>
<sequence>MESAIRWSPWSTTAEQRFLYVDVVGKSFRLCRVTSYEDRKLQYEVISTHTKVPAFRAFDWSPVNESLMAVGQSSGEATLLRMEGDSQESFSFPIRNQRYCNAVAFSSHGLLAAGLDRVRNDFCLNIWDVNQRLILAGTKGFAEPLRKLASSEPITSIKFFRDQPATLVTGVKGQFVRIYDLREAPGNISLQFPTRCVHNLAIDWLDENYIASCQTSKDATICIWDRRVGYRYTSPPLGPVSLDQSQSGAALELNNIIDSKATIWSMRFSRTKRGCLGVLSNTGHFKTYDIAKEYISDEYRSSMDETLGPGSLKNYPEQIYTKYVRDLCKPYNHPSRGCNECERVVSFDWLNMSASKGPSSITLAGNGQVAIANVLPPSPPVQLSSQSMLVRGCSDGISDFQVMHPLSGRDSKISEVVESIQQRALSGSANQQDGSEGHSSKKNGYVSHPLSSRETRERALSIGTLGDRLRAEEVLTLMTVNRFRCKEGYLFDGAKNKQIVADDPSLQGFWDWMESSRANSTDDSMIINDLDMNYLGIIDVWNNDLGRSLESRRVGPNAYNSIDISETIMDLATELDLPEIQGCMTDYPEHRRLCLYLCGAVQSENELEKTVKQLVAEKRHTKAAALALFQEEAKLAYLALRSNEPAQAHKLLAMAIAGAGKGDTDSDWEEMCAEIAKELTDPYARAILALVSKGDWNSVIEETTLPLKFRVEVALRWLPDESLTEYLKETTAEVIRQGDIEGIVLTGLGYSAMDLFQSYINKFNDIQTPVLAMSHTVPRFVDSERSRAQFEAWRETYRWQVNSWKLQLERARFDVGSRKFAVTWDGRRLVSPPPQQVSLTCNYCSRPLSQQDASSQASLSAAGEVVHPTSGNPLGPISMSGTACPKCGRHMPRCGVCTLWLGFPDPMSRAGMAADASPENQDREPTETEIMRRFAVFCINCNHGFHAHHARDWFMRHKVCPVAECDCICDR</sequence>
<evidence type="ECO:0000256" key="4">
    <source>
        <dbReference type="SAM" id="MobiDB-lite"/>
    </source>
</evidence>
<dbReference type="Gene3D" id="2.130.10.10">
    <property type="entry name" value="YVTN repeat-like/Quinoprotein amine dehydrogenase"/>
    <property type="match status" value="1"/>
</dbReference>
<evidence type="ECO:0000256" key="3">
    <source>
        <dbReference type="ARBA" id="ARBA00022737"/>
    </source>
</evidence>
<dbReference type="OrthoDB" id="341486at2759"/>
<accession>A0A507QTU0</accession>
<dbReference type="SUPFAM" id="SSF50978">
    <property type="entry name" value="WD40 repeat-like"/>
    <property type="match status" value="1"/>
</dbReference>
<dbReference type="SMART" id="SM00320">
    <property type="entry name" value="WD40"/>
    <property type="match status" value="4"/>
</dbReference>
<gene>
    <name evidence="7" type="ORF">MPDQ_006832</name>
</gene>
<keyword evidence="3" id="KW-0677">Repeat</keyword>
<dbReference type="InterPro" id="IPR031488">
    <property type="entry name" value="Zn_ribbon_mio"/>
</dbReference>
<comment type="similarity">
    <text evidence="1">Belongs to the WD repeat mio family.</text>
</comment>